<comment type="caution">
    <text evidence="1">The sequence shown here is derived from an EMBL/GenBank/DDBJ whole genome shotgun (WGS) entry which is preliminary data.</text>
</comment>
<sequence length="50" mass="5795">MSRKRHMMKTSRKTLFELLIKTKKSITQISKDLGVSVNMLEQLEEKVSDG</sequence>
<accession>A0AA87MSH3</accession>
<reference evidence="1 2" key="1">
    <citation type="journal article" date="2014" name="Int. J. Syst. Evol. Microbiol.">
        <title>Leptospira mayottensis sp. nov., a pathogenic species of the genus Leptospira isolated from humans.</title>
        <authorList>
            <person name="Bourhy P."/>
            <person name="Collet L."/>
            <person name="Brisse S."/>
            <person name="Picardeau M."/>
        </authorList>
    </citation>
    <scope>NUCLEOTIDE SEQUENCE [LARGE SCALE GENOMIC DNA]</scope>
    <source>
        <strain evidence="1 2">200901122</strain>
    </source>
</reference>
<evidence type="ECO:0000313" key="2">
    <source>
        <dbReference type="Proteomes" id="UP000001343"/>
    </source>
</evidence>
<dbReference type="Proteomes" id="UP000001343">
    <property type="component" value="Unassembled WGS sequence"/>
</dbReference>
<protein>
    <submittedName>
        <fullName evidence="1">Uncharacterized protein</fullName>
    </submittedName>
</protein>
<evidence type="ECO:0000313" key="1">
    <source>
        <dbReference type="EMBL" id="EKS01543.1"/>
    </source>
</evidence>
<dbReference type="EMBL" id="AKWM02000014">
    <property type="protein sequence ID" value="EKS01543.1"/>
    <property type="molecule type" value="Genomic_DNA"/>
</dbReference>
<name>A0AA87MSH3_9LEPT</name>
<gene>
    <name evidence="1" type="ORF">LEP1GSC125_4265</name>
</gene>
<dbReference type="AlphaFoldDB" id="A0AA87MSH3"/>
<proteinExistence type="predicted"/>
<organism evidence="1 2">
    <name type="scientific">Leptospira mayottensis 200901122</name>
    <dbReference type="NCBI Taxonomy" id="1193010"/>
    <lineage>
        <taxon>Bacteria</taxon>
        <taxon>Pseudomonadati</taxon>
        <taxon>Spirochaetota</taxon>
        <taxon>Spirochaetia</taxon>
        <taxon>Leptospirales</taxon>
        <taxon>Leptospiraceae</taxon>
        <taxon>Leptospira</taxon>
    </lineage>
</organism>